<feature type="domain" description="DUF4220" evidence="2">
    <location>
        <begin position="67"/>
        <end position="449"/>
    </location>
</feature>
<dbReference type="Gramene" id="TraesSTA7A03G04028990.1">
    <property type="protein sequence ID" value="TraesSTA7A03G04028990.1.CDS1"/>
    <property type="gene ID" value="TraesSTA7A03G04028990"/>
</dbReference>
<dbReference type="EnsemblPlants" id="TraesCS7A02G554300.1">
    <property type="protein sequence ID" value="TraesCS7A02G554300.1.cds1"/>
    <property type="gene ID" value="TraesCS7A02G554300"/>
</dbReference>
<reference evidence="3" key="2">
    <citation type="submission" date="2018-10" db="UniProtKB">
        <authorList>
            <consortium name="EnsemblPlants"/>
        </authorList>
    </citation>
    <scope>IDENTIFICATION</scope>
</reference>
<name>A0A3B6RT06_WHEAT</name>
<evidence type="ECO:0000313" key="4">
    <source>
        <dbReference type="Proteomes" id="UP000019116"/>
    </source>
</evidence>
<sequence>MAQLEQPGSTNMTKALEALSPWLENPRSIVTQVEALVLAAAVLLLLQLLLCSCRRQSSNALIQGGAWVSYTMSFPLVTYALGMMQTSPVKNVMYPVWAVSLFLVAGCTNVVTSYDLDDNKQWKKHLFELFQYALYSAINIKLLFPYSTAEIFSLEAKSIESISITPVIMILNLIVLLTNFVKVISCWKVGVDFSTIRVAHFMKQQAREEGPSVFNPETMEGYKYPIRCGRDVTIGIDEVWKSESTLFKSGRSTKLKDFCLSYALFKLLRRQYHGMECAEAGLPETRDFVLKGLLLKEDDWHIARAFRIVEVELGFYHDFLFTKYSIITKWEKLFFAMWILRILLISVVLRYVTQNSLAVMTKAAIIEVPTKTADTLITVLVLTIILVVEVLQALLYLVSDWAKVSFTKKYVRNPSYRVNAFFLKIIVTISKFSILSYWAKQIGQSSVISDNKSFARHLQYVTERPPHPLVMLFSTSNLGKRTNRVRVCSLVKGAMARSIKMSEDPLTNGKSSLDRNGVLGEFLWALNGQTQTEIMLIWHIATEYCDIALTYAALPNAKETDKNIKCHREVAVWLSRYCAYLIDSAPELLSDYIDTEMPIAMLMQEMRKAFGKCTSTHAKFEVMKNLEEQEKKTMFRQGVKLGKQLECLDAAGRWKVMEEFWSETIVYIAPSDNVNGHLERLAKGGEFLTHIWALLSHAGIRAINREQDNNTMPSHPSQENV</sequence>
<dbReference type="Proteomes" id="UP000019116">
    <property type="component" value="Chromosome 7A"/>
</dbReference>
<dbReference type="PANTHER" id="PTHR31325">
    <property type="entry name" value="OS01G0798800 PROTEIN-RELATED"/>
    <property type="match status" value="1"/>
</dbReference>
<dbReference type="Gramene" id="TraesCS7A03G1348500.1">
    <property type="protein sequence ID" value="TraesCS7A03G1348500.1.CDS1"/>
    <property type="gene ID" value="TraesCS7A03G1348500"/>
</dbReference>
<keyword evidence="1" id="KW-0472">Membrane</keyword>
<feature type="transmembrane region" description="Helical" evidence="1">
    <location>
        <begin position="418"/>
        <end position="439"/>
    </location>
</feature>
<evidence type="ECO:0000256" key="1">
    <source>
        <dbReference type="SAM" id="Phobius"/>
    </source>
</evidence>
<dbReference type="Gramene" id="TraesNOR7A03G04077430.1">
    <property type="protein sequence ID" value="TraesNOR7A03G04077430.1.CDS1"/>
    <property type="gene ID" value="TraesNOR7A03G04077430"/>
</dbReference>
<keyword evidence="4" id="KW-1185">Reference proteome</keyword>
<keyword evidence="1" id="KW-1133">Transmembrane helix</keyword>
<organism evidence="3">
    <name type="scientific">Triticum aestivum</name>
    <name type="common">Wheat</name>
    <dbReference type="NCBI Taxonomy" id="4565"/>
    <lineage>
        <taxon>Eukaryota</taxon>
        <taxon>Viridiplantae</taxon>
        <taxon>Streptophyta</taxon>
        <taxon>Embryophyta</taxon>
        <taxon>Tracheophyta</taxon>
        <taxon>Spermatophyta</taxon>
        <taxon>Magnoliopsida</taxon>
        <taxon>Liliopsida</taxon>
        <taxon>Poales</taxon>
        <taxon>Poaceae</taxon>
        <taxon>BOP clade</taxon>
        <taxon>Pooideae</taxon>
        <taxon>Triticodae</taxon>
        <taxon>Triticeae</taxon>
        <taxon>Triticinae</taxon>
        <taxon>Triticum</taxon>
    </lineage>
</organism>
<feature type="transmembrane region" description="Helical" evidence="1">
    <location>
        <begin position="164"/>
        <end position="184"/>
    </location>
</feature>
<dbReference type="Pfam" id="PF04578">
    <property type="entry name" value="DUF594"/>
    <property type="match status" value="1"/>
</dbReference>
<reference evidence="3" key="1">
    <citation type="submission" date="2018-08" db="EMBL/GenBank/DDBJ databases">
        <authorList>
            <person name="Rossello M."/>
        </authorList>
    </citation>
    <scope>NUCLEOTIDE SEQUENCE [LARGE SCALE GENOMIC DNA]</scope>
    <source>
        <strain evidence="3">cv. Chinese Spring</strain>
    </source>
</reference>
<evidence type="ECO:0000313" key="3">
    <source>
        <dbReference type="EnsemblPlants" id="TraesCS7A02G554300.1.cds1"/>
    </source>
</evidence>
<dbReference type="STRING" id="4565.A0A3B6RT06"/>
<feature type="transmembrane region" description="Helical" evidence="1">
    <location>
        <begin position="61"/>
        <end position="82"/>
    </location>
</feature>
<dbReference type="Pfam" id="PF13968">
    <property type="entry name" value="DUF4220"/>
    <property type="match status" value="1"/>
</dbReference>
<feature type="transmembrane region" description="Helical" evidence="1">
    <location>
        <begin position="376"/>
        <end position="398"/>
    </location>
</feature>
<keyword evidence="1" id="KW-0812">Transmembrane</keyword>
<feature type="transmembrane region" description="Helical" evidence="1">
    <location>
        <begin position="333"/>
        <end position="352"/>
    </location>
</feature>
<dbReference type="OrthoDB" id="686547at2759"/>
<evidence type="ECO:0000259" key="2">
    <source>
        <dbReference type="Pfam" id="PF13968"/>
    </source>
</evidence>
<dbReference type="InterPro" id="IPR025315">
    <property type="entry name" value="DUF4220"/>
</dbReference>
<accession>A0A3B6RT06</accession>
<dbReference type="OMA" id="RWIMIST"/>
<protein>
    <recommendedName>
        <fullName evidence="2">DUF4220 domain-containing protein</fullName>
    </recommendedName>
</protein>
<feature type="transmembrane region" description="Helical" evidence="1">
    <location>
        <begin position="126"/>
        <end position="144"/>
    </location>
</feature>
<feature type="transmembrane region" description="Helical" evidence="1">
    <location>
        <begin position="94"/>
        <end position="114"/>
    </location>
</feature>
<dbReference type="InterPro" id="IPR007658">
    <property type="entry name" value="DUF594"/>
</dbReference>
<feature type="transmembrane region" description="Helical" evidence="1">
    <location>
        <begin position="29"/>
        <end position="49"/>
    </location>
</feature>
<dbReference type="Gramene" id="TraesCS7A02G554300.1">
    <property type="protein sequence ID" value="TraesCS7A02G554300.1.cds1"/>
    <property type="gene ID" value="TraesCS7A02G554300"/>
</dbReference>
<proteinExistence type="predicted"/>
<dbReference type="AlphaFoldDB" id="A0A3B6RT06"/>